<dbReference type="RefSeq" id="WP_130550601.1">
    <property type="nucleotide sequence ID" value="NZ_SHMC01000002.1"/>
</dbReference>
<organism evidence="1 2">
    <name type="scientific">Pseudoxanthomonas winnipegensis</name>
    <dbReference type="NCBI Taxonomy" id="2480810"/>
    <lineage>
        <taxon>Bacteria</taxon>
        <taxon>Pseudomonadati</taxon>
        <taxon>Pseudomonadota</taxon>
        <taxon>Gammaproteobacteria</taxon>
        <taxon>Lysobacterales</taxon>
        <taxon>Lysobacteraceae</taxon>
        <taxon>Pseudoxanthomonas</taxon>
    </lineage>
</organism>
<protein>
    <submittedName>
        <fullName evidence="1">DUF4276 family protein</fullName>
    </submittedName>
</protein>
<proteinExistence type="predicted"/>
<dbReference type="Proteomes" id="UP000292627">
    <property type="component" value="Unassembled WGS sequence"/>
</dbReference>
<evidence type="ECO:0000313" key="1">
    <source>
        <dbReference type="EMBL" id="TAA26745.1"/>
    </source>
</evidence>
<dbReference type="InterPro" id="IPR025455">
    <property type="entry name" value="DUF4276"/>
</dbReference>
<dbReference type="EMBL" id="SHMC01000002">
    <property type="protein sequence ID" value="TAA26745.1"/>
    <property type="molecule type" value="Genomic_DNA"/>
</dbReference>
<name>A0A4Q8LDU2_9GAMM</name>
<reference evidence="1 2" key="1">
    <citation type="submission" date="2019-02" db="EMBL/GenBank/DDBJ databases">
        <title>WGS of Pseudoxanthomonas species novum from clinical isolates.</title>
        <authorList>
            <person name="Bernier A.-M."/>
            <person name="Bernard K."/>
            <person name="Vachon A."/>
        </authorList>
    </citation>
    <scope>NUCLEOTIDE SEQUENCE [LARGE SCALE GENOMIC DNA]</scope>
    <source>
        <strain evidence="1 2">NML171200</strain>
    </source>
</reference>
<comment type="caution">
    <text evidence="1">The sequence shown here is derived from an EMBL/GenBank/DDBJ whole genome shotgun (WGS) entry which is preliminary data.</text>
</comment>
<dbReference type="OrthoDB" id="283783at2"/>
<evidence type="ECO:0000313" key="2">
    <source>
        <dbReference type="Proteomes" id="UP000292627"/>
    </source>
</evidence>
<dbReference type="Pfam" id="PF14103">
    <property type="entry name" value="DUF4276"/>
    <property type="match status" value="1"/>
</dbReference>
<accession>A0A4Q8LDU2</accession>
<dbReference type="AlphaFoldDB" id="A0A4Q8LDU2"/>
<gene>
    <name evidence="1" type="ORF">EA660_05885</name>
</gene>
<sequence length="192" mass="22034">MRELVFLLEEPSAKAMLETLLPRFLSTHVHARLIPFEGKQDLEKQMERRIRGYQNPSARFIVLRDQDSAPNCHTLKSELLARCMKSGKIAHCIVRIACRELETFYLADLAAVEQALSLRKLAMQQDVRKFRAPDSLGNPSHELRLVTQNRYEKVSGSREIGKYLRLDNDRSPSFKNLIAGIKRMESELLALA</sequence>